<feature type="domain" description="CCHC-type" evidence="11">
    <location>
        <begin position="308"/>
        <end position="323"/>
    </location>
</feature>
<comment type="catalytic activity">
    <reaction evidence="7">
        <text>ATP + H2O = ADP + phosphate + H(+)</text>
        <dbReference type="Rhea" id="RHEA:13065"/>
        <dbReference type="ChEBI" id="CHEBI:15377"/>
        <dbReference type="ChEBI" id="CHEBI:15378"/>
        <dbReference type="ChEBI" id="CHEBI:30616"/>
        <dbReference type="ChEBI" id="CHEBI:43474"/>
        <dbReference type="ChEBI" id="CHEBI:456216"/>
        <dbReference type="EC" id="3.6.4.13"/>
    </reaction>
</comment>
<feature type="compositionally biased region" description="Gly residues" evidence="10">
    <location>
        <begin position="90"/>
        <end position="107"/>
    </location>
</feature>
<evidence type="ECO:0000313" key="15">
    <source>
        <dbReference type="EMBL" id="KAL3869507.1"/>
    </source>
</evidence>
<evidence type="ECO:0000256" key="2">
    <source>
        <dbReference type="ARBA" id="ARBA00012552"/>
    </source>
</evidence>
<dbReference type="PROSITE" id="PS51194">
    <property type="entry name" value="HELICASE_CTER"/>
    <property type="match status" value="1"/>
</dbReference>
<evidence type="ECO:0000259" key="12">
    <source>
        <dbReference type="PROSITE" id="PS51192"/>
    </source>
</evidence>
<dbReference type="PROSITE" id="PS00039">
    <property type="entry name" value="DEAD_ATP_HELICASE"/>
    <property type="match status" value="1"/>
</dbReference>
<evidence type="ECO:0000313" key="16">
    <source>
        <dbReference type="Proteomes" id="UP001634394"/>
    </source>
</evidence>
<dbReference type="Pfam" id="PF00271">
    <property type="entry name" value="Helicase_C"/>
    <property type="match status" value="1"/>
</dbReference>
<keyword evidence="8" id="KW-0479">Metal-binding</keyword>
<feature type="domain" description="Helicase ATP-binding" evidence="12">
    <location>
        <begin position="438"/>
        <end position="621"/>
    </location>
</feature>
<dbReference type="GO" id="GO:0016787">
    <property type="term" value="F:hydrolase activity"/>
    <property type="evidence" value="ECO:0007669"/>
    <property type="project" value="UniProtKB-KW"/>
</dbReference>
<dbReference type="GO" id="GO:0008270">
    <property type="term" value="F:zinc ion binding"/>
    <property type="evidence" value="ECO:0007669"/>
    <property type="project" value="UniProtKB-KW"/>
</dbReference>
<dbReference type="SMART" id="SM00343">
    <property type="entry name" value="ZnF_C2HC"/>
    <property type="match status" value="6"/>
</dbReference>
<keyword evidence="4" id="KW-0378">Hydrolase</keyword>
<dbReference type="InterPro" id="IPR000629">
    <property type="entry name" value="RNA-helicase_DEAD-box_CS"/>
</dbReference>
<evidence type="ECO:0000256" key="1">
    <source>
        <dbReference type="ARBA" id="ARBA00010132"/>
    </source>
</evidence>
<dbReference type="PROSITE" id="PS50158">
    <property type="entry name" value="ZF_CCHC"/>
    <property type="match status" value="6"/>
</dbReference>
<feature type="compositionally biased region" description="Gly residues" evidence="10">
    <location>
        <begin position="117"/>
        <end position="126"/>
    </location>
</feature>
<feature type="region of interest" description="Disordered" evidence="10">
    <location>
        <begin position="1"/>
        <end position="218"/>
    </location>
</feature>
<comment type="caution">
    <text evidence="15">The sequence shown here is derived from an EMBL/GenBank/DDBJ whole genome shotgun (WGS) entry which is preliminary data.</text>
</comment>
<dbReference type="EMBL" id="JBJQND010000008">
    <property type="protein sequence ID" value="KAL3869507.1"/>
    <property type="molecule type" value="Genomic_DNA"/>
</dbReference>
<feature type="domain" description="CCHC-type" evidence="11">
    <location>
        <begin position="286"/>
        <end position="301"/>
    </location>
</feature>
<dbReference type="Pfam" id="PF00270">
    <property type="entry name" value="DEAD"/>
    <property type="match status" value="1"/>
</dbReference>
<evidence type="ECO:0000256" key="5">
    <source>
        <dbReference type="ARBA" id="ARBA00022806"/>
    </source>
</evidence>
<evidence type="ECO:0000256" key="6">
    <source>
        <dbReference type="ARBA" id="ARBA00022840"/>
    </source>
</evidence>
<feature type="domain" description="CCHC-type" evidence="11">
    <location>
        <begin position="264"/>
        <end position="279"/>
    </location>
</feature>
<dbReference type="InterPro" id="IPR027417">
    <property type="entry name" value="P-loop_NTPase"/>
</dbReference>
<dbReference type="PANTHER" id="PTHR47958">
    <property type="entry name" value="ATP-DEPENDENT RNA HELICASE DBP3"/>
    <property type="match status" value="1"/>
</dbReference>
<feature type="domain" description="CCHC-type" evidence="11">
    <location>
        <begin position="220"/>
        <end position="235"/>
    </location>
</feature>
<keyword evidence="3" id="KW-0547">Nucleotide-binding</keyword>
<feature type="short sequence motif" description="Q motif" evidence="9">
    <location>
        <begin position="407"/>
        <end position="435"/>
    </location>
</feature>
<dbReference type="AlphaFoldDB" id="A0ABD3W6I3"/>
<dbReference type="InterPro" id="IPR036875">
    <property type="entry name" value="Znf_CCHC_sf"/>
</dbReference>
<dbReference type="CDD" id="cd18052">
    <property type="entry name" value="DEADc_DDX4"/>
    <property type="match status" value="1"/>
</dbReference>
<dbReference type="PROSITE" id="PS51195">
    <property type="entry name" value="Q_MOTIF"/>
    <property type="match status" value="1"/>
</dbReference>
<feature type="domain" description="DEAD-box RNA helicase Q" evidence="14">
    <location>
        <begin position="407"/>
        <end position="435"/>
    </location>
</feature>
<keyword evidence="16" id="KW-1185">Reference proteome</keyword>
<dbReference type="SUPFAM" id="SSF57756">
    <property type="entry name" value="Retrovirus zinc finger-like domains"/>
    <property type="match status" value="3"/>
</dbReference>
<keyword evidence="5" id="KW-0347">Helicase</keyword>
<dbReference type="InterPro" id="IPR014014">
    <property type="entry name" value="RNA_helicase_DEAD_Q_motif"/>
</dbReference>
<dbReference type="SMART" id="SM00490">
    <property type="entry name" value="HELICc"/>
    <property type="match status" value="1"/>
</dbReference>
<dbReference type="CDD" id="cd18787">
    <property type="entry name" value="SF2_C_DEAD"/>
    <property type="match status" value="1"/>
</dbReference>
<dbReference type="GO" id="GO:0005524">
    <property type="term" value="F:ATP binding"/>
    <property type="evidence" value="ECO:0007669"/>
    <property type="project" value="UniProtKB-KW"/>
</dbReference>
<proteinExistence type="inferred from homology"/>
<dbReference type="InterPro" id="IPR014001">
    <property type="entry name" value="Helicase_ATP-bd"/>
</dbReference>
<dbReference type="InterPro" id="IPR001650">
    <property type="entry name" value="Helicase_C-like"/>
</dbReference>
<name>A0ABD3W6I3_SINWO</name>
<feature type="compositionally biased region" description="Low complexity" evidence="10">
    <location>
        <begin position="127"/>
        <end position="138"/>
    </location>
</feature>
<feature type="compositionally biased region" description="Gly residues" evidence="10">
    <location>
        <begin position="205"/>
        <end position="218"/>
    </location>
</feature>
<protein>
    <recommendedName>
        <fullName evidence="2">RNA helicase</fullName>
        <ecNumber evidence="2">3.6.4.13</ecNumber>
    </recommendedName>
</protein>
<feature type="compositionally biased region" description="Gly residues" evidence="10">
    <location>
        <begin position="43"/>
        <end position="56"/>
    </location>
</feature>
<keyword evidence="6" id="KW-0067">ATP-binding</keyword>
<evidence type="ECO:0000256" key="10">
    <source>
        <dbReference type="SAM" id="MobiDB-lite"/>
    </source>
</evidence>
<sequence>MADWDDEITNGGSSEGFSGGFGNSGLKGFGRGTLRQVSDTSSGLGGGGDAPNGKIGGYKITNGLSNGGLENEGRSSGFGGFKKSSDQENGGRGFGKSGFGGRGGGFGKKLDDSSTGSGSGGFGGRGFQQQSENSSSESAGRGFGKKFNDSSVGGRGFGGGFAKKSEDSTSEGGSGFGKRFDSSSGGGGFGRKSNDDSSGSDKPPRGGGFGGGSKSGGSGCFKCGEEGHMSRECPNSEKKSGCFKCGEDGHMSRECPNSEKKSGCFKCGEDGHMSRECPNSEKKSGCFKCGEEGHMSRECPNSEKKSGCYKCGEDGHMARECPNSEMKGGGGGGCFKCGESGHFSKECPNAERRGITLDKGREAPYVPPAPTEDEEEIFKSVTKGINFDNFDKIPVEVTGQDAPSSINSFNEAGLYDAFLQNVKRASYEKPTPVQKFSIPIIMAGRDLMACAQTGSGKTAAFLLPVLTGMMKSGLTSSQFSTVQEPQALVVAPTRELALQIFMDARKFAHGTMLRSVVVYGGTSVGYQMRQLEQGTHILVGTPGRLLDVLGKQKVSLEKIKYLILDEADRMLDMGFGPEVRKIVEDFGMPPKHERQTLMFSATFPEEIQKLAAEFLHDYLFLSVGRTGGANTDVSQMVCEVDRQQKRQKLCDILTDIGSEKTLVFVEQKRNADFLASFLSESGFPTTSIHGDRLQREREEALRDFKTGRAPILIATSVAARGLDIPAVKYVINYDLPQTIEEYVHRIGRTGRCGNLGEATSFYSHDTDSGIAKALVRVLADANQEVPEWLENYAKGSVSTAGYIPLGNKFGGKDIRKGIPRSEINAGFDNSNGFGGFGGGGVSGFGGNSGFSTNAGGDEESWD</sequence>
<dbReference type="EC" id="3.6.4.13" evidence="2"/>
<dbReference type="Gene3D" id="3.40.50.300">
    <property type="entry name" value="P-loop containing nucleotide triphosphate hydrolases"/>
    <property type="match status" value="2"/>
</dbReference>
<feature type="compositionally biased region" description="Gly residues" evidence="10">
    <location>
        <begin position="13"/>
        <end position="31"/>
    </location>
</feature>
<comment type="similarity">
    <text evidence="1">Belongs to the DEAD box helicase family. DDX4/VASA subfamily.</text>
</comment>
<dbReference type="GO" id="GO:0003724">
    <property type="term" value="F:RNA helicase activity"/>
    <property type="evidence" value="ECO:0007669"/>
    <property type="project" value="UniProtKB-EC"/>
</dbReference>
<dbReference type="Pfam" id="PF00098">
    <property type="entry name" value="zf-CCHC"/>
    <property type="match status" value="6"/>
</dbReference>
<dbReference type="FunFam" id="3.40.50.300:FF:000008">
    <property type="entry name" value="ATP-dependent RNA helicase RhlB"/>
    <property type="match status" value="1"/>
</dbReference>
<evidence type="ECO:0000259" key="11">
    <source>
        <dbReference type="PROSITE" id="PS50158"/>
    </source>
</evidence>
<evidence type="ECO:0000259" key="14">
    <source>
        <dbReference type="PROSITE" id="PS51195"/>
    </source>
</evidence>
<organism evidence="15 16">
    <name type="scientific">Sinanodonta woodiana</name>
    <name type="common">Chinese pond mussel</name>
    <name type="synonym">Anodonta woodiana</name>
    <dbReference type="NCBI Taxonomy" id="1069815"/>
    <lineage>
        <taxon>Eukaryota</taxon>
        <taxon>Metazoa</taxon>
        <taxon>Spiralia</taxon>
        <taxon>Lophotrochozoa</taxon>
        <taxon>Mollusca</taxon>
        <taxon>Bivalvia</taxon>
        <taxon>Autobranchia</taxon>
        <taxon>Heteroconchia</taxon>
        <taxon>Palaeoheterodonta</taxon>
        <taxon>Unionida</taxon>
        <taxon>Unionoidea</taxon>
        <taxon>Unionidae</taxon>
        <taxon>Unioninae</taxon>
        <taxon>Sinanodonta</taxon>
    </lineage>
</organism>
<gene>
    <name evidence="15" type="ORF">ACJMK2_042178</name>
</gene>
<dbReference type="InterPro" id="IPR011545">
    <property type="entry name" value="DEAD/DEAH_box_helicase_dom"/>
</dbReference>
<dbReference type="SMART" id="SM00487">
    <property type="entry name" value="DEXDc"/>
    <property type="match status" value="1"/>
</dbReference>
<dbReference type="Gene3D" id="4.10.60.10">
    <property type="entry name" value="Zinc finger, CCHC-type"/>
    <property type="match status" value="6"/>
</dbReference>
<dbReference type="PROSITE" id="PS51192">
    <property type="entry name" value="HELICASE_ATP_BIND_1"/>
    <property type="match status" value="1"/>
</dbReference>
<accession>A0ABD3W6I3</accession>
<evidence type="ECO:0000259" key="13">
    <source>
        <dbReference type="PROSITE" id="PS51194"/>
    </source>
</evidence>
<dbReference type="SUPFAM" id="SSF52540">
    <property type="entry name" value="P-loop containing nucleoside triphosphate hydrolases"/>
    <property type="match status" value="1"/>
</dbReference>
<evidence type="ECO:0000256" key="4">
    <source>
        <dbReference type="ARBA" id="ARBA00022801"/>
    </source>
</evidence>
<reference evidence="15 16" key="1">
    <citation type="submission" date="2024-11" db="EMBL/GenBank/DDBJ databases">
        <title>Chromosome-level genome assembly of the freshwater bivalve Anodonta woodiana.</title>
        <authorList>
            <person name="Chen X."/>
        </authorList>
    </citation>
    <scope>NUCLEOTIDE SEQUENCE [LARGE SCALE GENOMIC DNA]</scope>
    <source>
        <strain evidence="15">MN2024</strain>
        <tissue evidence="15">Gills</tissue>
    </source>
</reference>
<evidence type="ECO:0000256" key="8">
    <source>
        <dbReference type="PROSITE-ProRule" id="PRU00047"/>
    </source>
</evidence>
<dbReference type="Proteomes" id="UP001634394">
    <property type="component" value="Unassembled WGS sequence"/>
</dbReference>
<dbReference type="FunFam" id="3.40.50.300:FF:000397">
    <property type="entry name" value="Probable ATP-dependent RNA helicase DDX4"/>
    <property type="match status" value="1"/>
</dbReference>
<evidence type="ECO:0000256" key="3">
    <source>
        <dbReference type="ARBA" id="ARBA00022741"/>
    </source>
</evidence>
<feature type="domain" description="CCHC-type" evidence="11">
    <location>
        <begin position="242"/>
        <end position="257"/>
    </location>
</feature>
<keyword evidence="8" id="KW-0863">Zinc-finger</keyword>
<keyword evidence="8" id="KW-0862">Zinc</keyword>
<evidence type="ECO:0000256" key="9">
    <source>
        <dbReference type="PROSITE-ProRule" id="PRU00552"/>
    </source>
</evidence>
<feature type="domain" description="CCHC-type" evidence="11">
    <location>
        <begin position="334"/>
        <end position="349"/>
    </location>
</feature>
<evidence type="ECO:0000256" key="7">
    <source>
        <dbReference type="ARBA" id="ARBA00047984"/>
    </source>
</evidence>
<feature type="domain" description="Helicase C-terminal" evidence="13">
    <location>
        <begin position="648"/>
        <end position="793"/>
    </location>
</feature>
<dbReference type="InterPro" id="IPR001878">
    <property type="entry name" value="Znf_CCHC"/>
</dbReference>